<evidence type="ECO:0000313" key="3">
    <source>
        <dbReference type="Proteomes" id="UP000636800"/>
    </source>
</evidence>
<protein>
    <submittedName>
        <fullName evidence="2">Uncharacterized protein</fullName>
    </submittedName>
</protein>
<evidence type="ECO:0000313" key="2">
    <source>
        <dbReference type="EMBL" id="KAG0490865.1"/>
    </source>
</evidence>
<evidence type="ECO:0000313" key="4">
    <source>
        <dbReference type="Proteomes" id="UP000639772"/>
    </source>
</evidence>
<dbReference type="EMBL" id="JADCNM010000003">
    <property type="protein sequence ID" value="KAG0490865.1"/>
    <property type="molecule type" value="Genomic_DNA"/>
</dbReference>
<dbReference type="Proteomes" id="UP000636800">
    <property type="component" value="Chromosome 3"/>
</dbReference>
<proteinExistence type="predicted"/>
<dbReference type="AlphaFoldDB" id="A0A835REL3"/>
<name>A0A835REL3_VANPL</name>
<comment type="caution">
    <text evidence="2">The sequence shown here is derived from an EMBL/GenBank/DDBJ whole genome shotgun (WGS) entry which is preliminary data.</text>
</comment>
<accession>A0A835REL3</accession>
<sequence>MVGSGRLFVAEKKRTIGACDVSRNGAASSPIARLRPWEMMRLESCRVAPQVPPSLPAETVGSQLCRHSEIVGS</sequence>
<gene>
    <name evidence="2" type="ORF">HPP92_007728</name>
    <name evidence="1" type="ORF">HPP92_007867</name>
</gene>
<keyword evidence="3" id="KW-1185">Reference proteome</keyword>
<organism evidence="2 4">
    <name type="scientific">Vanilla planifolia</name>
    <name type="common">Vanilla</name>
    <dbReference type="NCBI Taxonomy" id="51239"/>
    <lineage>
        <taxon>Eukaryota</taxon>
        <taxon>Viridiplantae</taxon>
        <taxon>Streptophyta</taxon>
        <taxon>Embryophyta</taxon>
        <taxon>Tracheophyta</taxon>
        <taxon>Spermatophyta</taxon>
        <taxon>Magnoliopsida</taxon>
        <taxon>Liliopsida</taxon>
        <taxon>Asparagales</taxon>
        <taxon>Orchidaceae</taxon>
        <taxon>Vanilloideae</taxon>
        <taxon>Vanilleae</taxon>
        <taxon>Vanilla</taxon>
    </lineage>
</organism>
<dbReference type="Proteomes" id="UP000639772">
    <property type="component" value="Chromosome 3"/>
</dbReference>
<reference evidence="3 4" key="1">
    <citation type="journal article" date="2020" name="Nat. Food">
        <title>A phased Vanilla planifolia genome enables genetic improvement of flavour and production.</title>
        <authorList>
            <person name="Hasing T."/>
            <person name="Tang H."/>
            <person name="Brym M."/>
            <person name="Khazi F."/>
            <person name="Huang T."/>
            <person name="Chambers A.H."/>
        </authorList>
    </citation>
    <scope>NUCLEOTIDE SEQUENCE [LARGE SCALE GENOMIC DNA]</scope>
    <source>
        <tissue evidence="2">Leaf</tissue>
    </source>
</reference>
<dbReference type="EMBL" id="JADCNL010000003">
    <property type="protein sequence ID" value="KAG0489056.1"/>
    <property type="molecule type" value="Genomic_DNA"/>
</dbReference>
<evidence type="ECO:0000313" key="1">
    <source>
        <dbReference type="EMBL" id="KAG0489056.1"/>
    </source>
</evidence>